<reference evidence="2 3" key="1">
    <citation type="submission" date="2022-04" db="EMBL/GenBank/DDBJ databases">
        <title>Positive selection, recombination, and allopatry shape intraspecific diversity of widespread and dominant cyanobacteria.</title>
        <authorList>
            <person name="Wei J."/>
            <person name="Shu W."/>
            <person name="Hu C."/>
        </authorList>
    </citation>
    <scope>NUCLEOTIDE SEQUENCE [LARGE SCALE GENOMIC DNA]</scope>
    <source>
        <strain evidence="2 3">GB2-A4</strain>
    </source>
</reference>
<protein>
    <submittedName>
        <fullName evidence="2">Thermonuclease family protein</fullName>
    </submittedName>
</protein>
<keyword evidence="3" id="KW-1185">Reference proteome</keyword>
<feature type="domain" description="TNase-like" evidence="1">
    <location>
        <begin position="65"/>
        <end position="188"/>
    </location>
</feature>
<dbReference type="EMBL" id="JAMPKM010000029">
    <property type="protein sequence ID" value="MEP0820420.1"/>
    <property type="molecule type" value="Genomic_DNA"/>
</dbReference>
<proteinExistence type="predicted"/>
<accession>A0ABV0JF58</accession>
<evidence type="ECO:0000313" key="2">
    <source>
        <dbReference type="EMBL" id="MEP0820420.1"/>
    </source>
</evidence>
<dbReference type="Gene3D" id="2.40.50.90">
    <property type="match status" value="1"/>
</dbReference>
<comment type="caution">
    <text evidence="2">The sequence shown here is derived from an EMBL/GenBank/DDBJ whole genome shotgun (WGS) entry which is preliminary data.</text>
</comment>
<dbReference type="Pfam" id="PF00565">
    <property type="entry name" value="SNase"/>
    <property type="match status" value="1"/>
</dbReference>
<dbReference type="InterPro" id="IPR016071">
    <property type="entry name" value="Staphylococal_nuclease_OB-fold"/>
</dbReference>
<name>A0ABV0JF58_9CYAN</name>
<evidence type="ECO:0000259" key="1">
    <source>
        <dbReference type="PROSITE" id="PS50830"/>
    </source>
</evidence>
<gene>
    <name evidence="2" type="ORF">NC998_25305</name>
</gene>
<dbReference type="PROSITE" id="PS50830">
    <property type="entry name" value="TNASE_3"/>
    <property type="match status" value="1"/>
</dbReference>
<dbReference type="InterPro" id="IPR035437">
    <property type="entry name" value="SNase_OB-fold_sf"/>
</dbReference>
<evidence type="ECO:0000313" key="3">
    <source>
        <dbReference type="Proteomes" id="UP001464891"/>
    </source>
</evidence>
<dbReference type="SUPFAM" id="SSF50199">
    <property type="entry name" value="Staphylococcal nuclease"/>
    <property type="match status" value="1"/>
</dbReference>
<dbReference type="RefSeq" id="WP_190435171.1">
    <property type="nucleotide sequence ID" value="NZ_JAMPKM010000029.1"/>
</dbReference>
<sequence length="194" mass="21978">MKHLVAWLPLLAIAVVTVPIYQQWQRSQPSRPHYDNPSTNWKKPALTKSPGEMLSGHWNVVPGSVEDGNTFQVQQQGRVEIIRLACVNAPQLDQPLGVRSRDHLRSLFAQANNHVILTIADTDRQGRKVAEVNVPTPRSDEEKFVQYEMVVAGWAYPYEKFADHCPNWDVVQQGMKEAKQNQRGVWAVAPAVKH</sequence>
<organism evidence="2 3">
    <name type="scientific">Trichocoleus desertorum GB2-A4</name>
    <dbReference type="NCBI Taxonomy" id="2933944"/>
    <lineage>
        <taxon>Bacteria</taxon>
        <taxon>Bacillati</taxon>
        <taxon>Cyanobacteriota</taxon>
        <taxon>Cyanophyceae</taxon>
        <taxon>Leptolyngbyales</taxon>
        <taxon>Trichocoleusaceae</taxon>
        <taxon>Trichocoleus</taxon>
    </lineage>
</organism>
<dbReference type="SMART" id="SM00318">
    <property type="entry name" value="SNc"/>
    <property type="match status" value="1"/>
</dbReference>
<dbReference type="Proteomes" id="UP001464891">
    <property type="component" value="Unassembled WGS sequence"/>
</dbReference>